<sequence>MLTKDEIGALNKGLKFAPSTKIDKFHMFIDLKKFQRKMCLKKFFLKNPIERTVTHSQFVHSGLKEGSSFFPRNMISEEMRIFEYMVMADVNKIYTQKVQPNLTKEERKALSSLKNDSDIIIKPADKGGGIVVMNKEAYNQEASRQLNDGTTYRLLPSNPTQAVKIELSNLLSKGSDVGILNEHELKYLNPPHPKIPVFYLLPKMHKDPIQPPGRPIISGIQSVTSYLSEYLDILLQPMVKLTTSYLRDTMNLLQILDGFQWESDYLLVTCDVQSLYSIIPHDRGCDAMHYHLKKYQLYPEEQSEFILEGIRFILQNNYFSFNNQFYLQCTGTAMGTRFAPSYAN</sequence>
<reference evidence="1" key="2">
    <citation type="submission" date="2025-09" db="UniProtKB">
        <authorList>
            <consortium name="Ensembl"/>
        </authorList>
    </citation>
    <scope>IDENTIFICATION</scope>
</reference>
<evidence type="ECO:0008006" key="3">
    <source>
        <dbReference type="Google" id="ProtNLM"/>
    </source>
</evidence>
<dbReference type="OrthoDB" id="10029313at2759"/>
<dbReference type="GeneTree" id="ENSGT00940000154669"/>
<reference evidence="1" key="1">
    <citation type="submission" date="2025-08" db="UniProtKB">
        <authorList>
            <consortium name="Ensembl"/>
        </authorList>
    </citation>
    <scope>IDENTIFICATION</scope>
</reference>
<dbReference type="Proteomes" id="UP000694569">
    <property type="component" value="Unplaced"/>
</dbReference>
<evidence type="ECO:0000313" key="1">
    <source>
        <dbReference type="Ensembl" id="ENSLLEP00000003275.1"/>
    </source>
</evidence>
<proteinExistence type="predicted"/>
<dbReference type="PANTHER" id="PTHR21301:SF13">
    <property type="match status" value="1"/>
</dbReference>
<organism evidence="1 2">
    <name type="scientific">Leptobrachium leishanense</name>
    <name type="common">Leishan spiny toad</name>
    <dbReference type="NCBI Taxonomy" id="445787"/>
    <lineage>
        <taxon>Eukaryota</taxon>
        <taxon>Metazoa</taxon>
        <taxon>Chordata</taxon>
        <taxon>Craniata</taxon>
        <taxon>Vertebrata</taxon>
        <taxon>Euteleostomi</taxon>
        <taxon>Amphibia</taxon>
        <taxon>Batrachia</taxon>
        <taxon>Anura</taxon>
        <taxon>Pelobatoidea</taxon>
        <taxon>Megophryidae</taxon>
        <taxon>Leptobrachium</taxon>
    </lineage>
</organism>
<dbReference type="AlphaFoldDB" id="A0A8C5LVT7"/>
<dbReference type="Ensembl" id="ENSLLET00000003434.1">
    <property type="protein sequence ID" value="ENSLLEP00000003275.1"/>
    <property type="gene ID" value="ENSLLEG00000002120.1"/>
</dbReference>
<evidence type="ECO:0000313" key="2">
    <source>
        <dbReference type="Proteomes" id="UP000694569"/>
    </source>
</evidence>
<accession>A0A8C5LVT7</accession>
<keyword evidence="2" id="KW-1185">Reference proteome</keyword>
<name>A0A8C5LVT7_9ANUR</name>
<dbReference type="PANTHER" id="PTHR21301">
    <property type="entry name" value="REVERSE TRANSCRIPTASE"/>
    <property type="match status" value="1"/>
</dbReference>
<protein>
    <recommendedName>
        <fullName evidence="3">Reverse transcriptase domain-containing protein</fullName>
    </recommendedName>
</protein>